<evidence type="ECO:0000313" key="7">
    <source>
        <dbReference type="EMBL" id="SUM88277.1"/>
    </source>
</evidence>
<dbReference type="AlphaFoldDB" id="A0A7Z7QPB6"/>
<gene>
    <name evidence="7" type="primary">hlgB_2</name>
    <name evidence="6" type="ORF">C1O36_11625</name>
    <name evidence="7" type="ORF">NCTC12218_01046</name>
</gene>
<name>A0A7Z7QPB6_STASC</name>
<dbReference type="InterPro" id="IPR003963">
    <property type="entry name" value="Bi-component_toxin_staph"/>
</dbReference>
<evidence type="ECO:0000313" key="6">
    <source>
        <dbReference type="EMBL" id="NHA35108.1"/>
    </source>
</evidence>
<organism evidence="7">
    <name type="scientific">Staphylococcus schleiferi</name>
    <dbReference type="NCBI Taxonomy" id="1295"/>
    <lineage>
        <taxon>Bacteria</taxon>
        <taxon>Bacillati</taxon>
        <taxon>Bacillota</taxon>
        <taxon>Bacilli</taxon>
        <taxon>Bacillales</taxon>
        <taxon>Staphylococcaceae</taxon>
        <taxon>Staphylococcus</taxon>
    </lineage>
</organism>
<evidence type="ECO:0000313" key="5">
    <source>
        <dbReference type="EMBL" id="CAD7359401.1"/>
    </source>
</evidence>
<dbReference type="RefSeq" id="WP_016425426.1">
    <property type="nucleotide sequence ID" value="NZ_CABKRV010000001.1"/>
</dbReference>
<evidence type="ECO:0000256" key="2">
    <source>
        <dbReference type="ARBA" id="ARBA00022729"/>
    </source>
</evidence>
<accession>A0A7Z7QPB6</accession>
<reference evidence="6 9" key="1">
    <citation type="submission" date="2018-01" db="EMBL/GenBank/DDBJ databases">
        <title>Complete genome sequence of Staphylococcus Scheliferi isolated from human.</title>
        <authorList>
            <person name="Abouelkhair M.A."/>
            <person name="Bemis D.A."/>
            <person name="Kania S.A."/>
        </authorList>
    </citation>
    <scope>NUCLEOTIDE SEQUENCE [LARGE SCALE GENOMIC DNA]</scope>
    <source>
        <strain evidence="6 9">ATCC 43808</strain>
    </source>
</reference>
<sequence length="325" mass="36587">MKINHLIKTTILTSATFLLLSAQALAAQEVSSVKASAADGNTTIFKTTATADADRFKISQILDFNFIEDKNYNKETLILKATGTINSGYIKPNPNDYNSSVLPWAGKYNVTLSALKGDSTTLVDYAPKNETDQFQVQKTLSYGGGGDINVSNNPTGSLNGKYSFSETISYKQKNYRTYINQGTDYKQVSWGVEANKFMNNGWGPYGRDAEDNGGTYGNELFLAKRNSNANAGQNFIPEYQIPLLARGNFNPEFLGVFSHKNNDQKKTRLKVTYQRETDFYEILWNGFFWKGENYKNYDPKTFTTIYEVDWQNHTAKSIKSWTDGK</sequence>
<feature type="signal peptide" evidence="3">
    <location>
        <begin position="1"/>
        <end position="26"/>
    </location>
</feature>
<dbReference type="Proteomes" id="UP000264146">
    <property type="component" value="Chromosome"/>
</dbReference>
<dbReference type="EMBL" id="LR962863">
    <property type="protein sequence ID" value="CAD7359401.1"/>
    <property type="molecule type" value="Genomic_DNA"/>
</dbReference>
<evidence type="ECO:0000259" key="4">
    <source>
        <dbReference type="Pfam" id="PF07968"/>
    </source>
</evidence>
<reference evidence="7" key="2">
    <citation type="submission" date="2018-06" db="EMBL/GenBank/DDBJ databases">
        <authorList>
            <consortium name="Pathogen Informatics"/>
            <person name="Doyle S."/>
        </authorList>
    </citation>
    <scope>NUCLEOTIDE SEQUENCE [LARGE SCALE GENOMIC DNA]</scope>
    <source>
        <strain evidence="7">NCTC12218</strain>
    </source>
</reference>
<dbReference type="Pfam" id="PF07968">
    <property type="entry name" value="Leukocidin"/>
    <property type="match status" value="1"/>
</dbReference>
<dbReference type="EMBL" id="POVK01000057">
    <property type="protein sequence ID" value="NHA35108.1"/>
    <property type="molecule type" value="Genomic_DNA"/>
</dbReference>
<evidence type="ECO:0000313" key="9">
    <source>
        <dbReference type="Proteomes" id="UP000572988"/>
    </source>
</evidence>
<keyword evidence="2 3" id="KW-0732">Signal</keyword>
<comment type="similarity">
    <text evidence="1">Belongs to the aerolysin family.</text>
</comment>
<dbReference type="EMBL" id="UHEF01000001">
    <property type="protein sequence ID" value="SUM88277.1"/>
    <property type="molecule type" value="Genomic_DNA"/>
</dbReference>
<dbReference type="GO" id="GO:0051715">
    <property type="term" value="P:cytolysis in another organism"/>
    <property type="evidence" value="ECO:0007669"/>
    <property type="project" value="InterPro"/>
</dbReference>
<feature type="chain" id="PRO_5044662687" evidence="3">
    <location>
        <begin position="27"/>
        <end position="325"/>
    </location>
</feature>
<dbReference type="Gene3D" id="2.70.240.10">
    <property type="entry name" value="Leukocidin/porin MspA"/>
    <property type="match status" value="1"/>
</dbReference>
<dbReference type="InterPro" id="IPR016183">
    <property type="entry name" value="Leukocidin/Hemolysin_toxin"/>
</dbReference>
<evidence type="ECO:0000313" key="8">
    <source>
        <dbReference type="Proteomes" id="UP000264146"/>
    </source>
</evidence>
<reference evidence="5 8" key="3">
    <citation type="submission" date="2020-11" db="EMBL/GenBank/DDBJ databases">
        <authorList>
            <consortium name="Pathogen Informatics"/>
        </authorList>
    </citation>
    <scope>NUCLEOTIDE SEQUENCE [LARGE SCALE GENOMIC DNA]</scope>
    <source>
        <strain evidence="5 8">NCTC12218</strain>
    </source>
</reference>
<dbReference type="Proteomes" id="UP000572988">
    <property type="component" value="Unassembled WGS sequence"/>
</dbReference>
<evidence type="ECO:0000256" key="3">
    <source>
        <dbReference type="SAM" id="SignalP"/>
    </source>
</evidence>
<dbReference type="SUPFAM" id="SSF56959">
    <property type="entry name" value="Leukocidin-like"/>
    <property type="match status" value="1"/>
</dbReference>
<dbReference type="NCBIfam" id="TIGR01002">
    <property type="entry name" value="hlyII"/>
    <property type="match status" value="1"/>
</dbReference>
<keyword evidence="9" id="KW-1185">Reference proteome</keyword>
<evidence type="ECO:0000256" key="1">
    <source>
        <dbReference type="ARBA" id="ARBA00009831"/>
    </source>
</evidence>
<protein>
    <submittedName>
        <fullName evidence="6">Beta-channel forming cytolysin</fullName>
    </submittedName>
    <submittedName>
        <fullName evidence="7">Gamma-hemolysin component C</fullName>
    </submittedName>
</protein>
<feature type="domain" description="Leukocidin/Hemolysin toxin" evidence="4">
    <location>
        <begin position="60"/>
        <end position="312"/>
    </location>
</feature>
<dbReference type="GO" id="GO:0005576">
    <property type="term" value="C:extracellular region"/>
    <property type="evidence" value="ECO:0007669"/>
    <property type="project" value="InterPro"/>
</dbReference>
<dbReference type="PRINTS" id="PR01468">
    <property type="entry name" value="BICOMPNTOXIN"/>
</dbReference>
<dbReference type="InterPro" id="IPR036435">
    <property type="entry name" value="Leukocidin/porin_MspA_sf"/>
</dbReference>
<proteinExistence type="inferred from homology"/>